<dbReference type="InterPro" id="IPR002073">
    <property type="entry name" value="PDEase_catalytic_dom"/>
</dbReference>
<feature type="domain" description="PDEase" evidence="4">
    <location>
        <begin position="1"/>
        <end position="70"/>
    </location>
</feature>
<dbReference type="GO" id="GO:0046872">
    <property type="term" value="F:metal ion binding"/>
    <property type="evidence" value="ECO:0007669"/>
    <property type="project" value="UniProtKB-KW"/>
</dbReference>
<keyword evidence="1" id="KW-0479">Metal-binding</keyword>
<evidence type="ECO:0000256" key="1">
    <source>
        <dbReference type="ARBA" id="ARBA00022723"/>
    </source>
</evidence>
<feature type="region of interest" description="Disordered" evidence="3">
    <location>
        <begin position="1"/>
        <end position="25"/>
    </location>
</feature>
<dbReference type="Proteomes" id="UP000887565">
    <property type="component" value="Unplaced"/>
</dbReference>
<protein>
    <submittedName>
        <fullName evidence="6">PDEase domain-containing protein</fullName>
    </submittedName>
</protein>
<name>A0A915KM49_ROMCU</name>
<evidence type="ECO:0000313" key="6">
    <source>
        <dbReference type="WBParaSite" id="nRc.2.0.1.t38871-RA"/>
    </source>
</evidence>
<feature type="compositionally biased region" description="Basic and acidic residues" evidence="3">
    <location>
        <begin position="15"/>
        <end position="25"/>
    </location>
</feature>
<reference evidence="6" key="1">
    <citation type="submission" date="2022-11" db="UniProtKB">
        <authorList>
            <consortium name="WormBaseParasite"/>
        </authorList>
    </citation>
    <scope>IDENTIFICATION</scope>
</reference>
<dbReference type="Gene3D" id="1.10.1300.10">
    <property type="entry name" value="3'5'-cyclic nucleotide phosphodiesterase, catalytic domain"/>
    <property type="match status" value="1"/>
</dbReference>
<dbReference type="InterPro" id="IPR036971">
    <property type="entry name" value="PDEase_catalytic_dom_sf"/>
</dbReference>
<dbReference type="WBParaSite" id="nRc.2.0.1.t38871-RA">
    <property type="protein sequence ID" value="nRc.2.0.1.t38871-RA"/>
    <property type="gene ID" value="nRc.2.0.1.g38871"/>
</dbReference>
<dbReference type="Pfam" id="PF00233">
    <property type="entry name" value="PDEase_I"/>
    <property type="match status" value="1"/>
</dbReference>
<keyword evidence="5" id="KW-1185">Reference proteome</keyword>
<keyword evidence="2" id="KW-0378">Hydrolase</keyword>
<evidence type="ECO:0000313" key="5">
    <source>
        <dbReference type="Proteomes" id="UP000887565"/>
    </source>
</evidence>
<proteinExistence type="predicted"/>
<evidence type="ECO:0000256" key="3">
    <source>
        <dbReference type="SAM" id="MobiDB-lite"/>
    </source>
</evidence>
<organism evidence="5 6">
    <name type="scientific">Romanomermis culicivorax</name>
    <name type="common">Nematode worm</name>
    <dbReference type="NCBI Taxonomy" id="13658"/>
    <lineage>
        <taxon>Eukaryota</taxon>
        <taxon>Metazoa</taxon>
        <taxon>Ecdysozoa</taxon>
        <taxon>Nematoda</taxon>
        <taxon>Enoplea</taxon>
        <taxon>Dorylaimia</taxon>
        <taxon>Mermithida</taxon>
        <taxon>Mermithoidea</taxon>
        <taxon>Mermithidae</taxon>
        <taxon>Romanomermis</taxon>
    </lineage>
</organism>
<dbReference type="SUPFAM" id="SSF109604">
    <property type="entry name" value="HD-domain/PDEase-like"/>
    <property type="match status" value="1"/>
</dbReference>
<dbReference type="GO" id="GO:0004114">
    <property type="term" value="F:3',5'-cyclic-nucleotide phosphodiesterase activity"/>
    <property type="evidence" value="ECO:0007669"/>
    <property type="project" value="InterPro"/>
</dbReference>
<dbReference type="PANTHER" id="PTHR11347">
    <property type="entry name" value="CYCLIC NUCLEOTIDE PHOSPHODIESTERASE"/>
    <property type="match status" value="1"/>
</dbReference>
<feature type="compositionally biased region" description="Low complexity" evidence="3">
    <location>
        <begin position="1"/>
        <end position="13"/>
    </location>
</feature>
<evidence type="ECO:0000256" key="2">
    <source>
        <dbReference type="ARBA" id="ARBA00022801"/>
    </source>
</evidence>
<evidence type="ECO:0000259" key="4">
    <source>
        <dbReference type="PROSITE" id="PS51845"/>
    </source>
</evidence>
<dbReference type="PROSITE" id="PS51845">
    <property type="entry name" value="PDEASE_I_2"/>
    <property type="match status" value="1"/>
</dbReference>
<dbReference type="AlphaFoldDB" id="A0A915KM49"/>
<accession>A0A915KM49</accession>
<dbReference type="GO" id="GO:0007165">
    <property type="term" value="P:signal transduction"/>
    <property type="evidence" value="ECO:0007669"/>
    <property type="project" value="InterPro"/>
</dbReference>
<sequence>DPSSTSPPTSLPSGKEPEKIPQRQQLERRRVAVCRMLIKCADVSNPTRPWHLCQEWGLRIVQEYFAQVKI</sequence>